<dbReference type="Pfam" id="PF25023">
    <property type="entry name" value="TEN_YD-shell"/>
    <property type="match status" value="2"/>
</dbReference>
<keyword evidence="1" id="KW-0677">Repeat</keyword>
<feature type="region of interest" description="Disordered" evidence="2">
    <location>
        <begin position="1330"/>
        <end position="1350"/>
    </location>
</feature>
<dbReference type="PANTHER" id="PTHR32305:SF15">
    <property type="entry name" value="PROTEIN RHSA-RELATED"/>
    <property type="match status" value="1"/>
</dbReference>
<dbReference type="NCBIfam" id="TIGR01643">
    <property type="entry name" value="YD_repeat_2x"/>
    <property type="match status" value="1"/>
</dbReference>
<dbReference type="EMBL" id="CP042806">
    <property type="protein sequence ID" value="QEE27298.1"/>
    <property type="molecule type" value="Genomic_DNA"/>
</dbReference>
<dbReference type="InterPro" id="IPR056823">
    <property type="entry name" value="TEN-like_YD-shell"/>
</dbReference>
<sequence>MNRREFGKLSIVGTASLTSIVSAASSADGKKTSLPHRAQSFGRTGVHPNGQYWGQNEEKIDLLSGNLSFSVPLVRIESRGANALLRCSYNSQNDGQSLDTGFGAGWTLRIGSISRTTSGDGEISYVYKDGTGADFLLIPHGGKFISTNGHYFTWDMAKQTLHFAGGEFAVFASISTSKERDPGVMYPTLIQDSNGNQIEVRYAAGNGETATNTSGRPIEIFDARSGDGGPSYNFEYADGEAYITSITSNVGTHESYTFVFDHVAVTSALTGDGFLSRQLSRITLASGQRYAFAYNLHGELVSATLPHGGTISWTYTTFTYSDGRQVREIQSRSSSDPYSPSTASEFNFSRLGDSGAEFVHSTLTLSESRGGLAKRVWTFETDPHSHACGLVNLQQTFEQNGRLVQEISRRWSATPRGTPYISSTVVVRDPESNQSVTSRVDYVRDEFSNITNVTRYGFDSKYKPEKTEVYTYLKASEYLEKHILNRKTSVCLSNGRETVQTTYTYDSTELIDATGASSHNASHSVSNILRGNVTEVNRHGNISTTIFDTTGMARQCKDGRGKSITLVSDGNTNFIHHSSMYNEDSPELATAFTYSGGKMVTRSSPNGRITTWTRDGLGRVVTEESTDCPRTTISYQSYPTSVTRTVNGRWIKKTLDGFGRHISTEKGDATGNSLITRFEFGPSSLAPNGRLKRSSLPCAPGETPIWIDHEYDILGRRILKGSRSGGTHKMTREGRQTTVTDAAGNWKRIEHDSLGRVIKVVLLNPNGGAELETSYTYNLFGKVTSVTMPRLSGTQRREFEYDSKGLLVRRTEPESGTEKHSYNADGTLAEVIDAKGQRKRFVRDSLKRLIQVDRYNAKGKLEHTESVKFFYDKNPIDPQFSQNAIGRLAAVQWGDGSESPGLFTEMYSYSSAGKELSKKLILTRGEFSTSLILSRKYNEKGQMISLGYPLGPTVIHEYDEQGNPCALRIDEQAVVKDAIYTPTGQLSTAKILVSSDTGYMVVTKAYNERSRVQRVTSSAESPGEISAAIPRVDLEYAYFPDTGKLRTERNHLDGSSVTYEYGAYGRLMAAAKQPEDWALRYRYDDFGNRADQIVTAGSGFEQTFRHSPDTNQILNPEIAYDETGNVVRMPFLSLGYDTQGRVSQIASDEGDVTRYGYDHQGLRVWTKSDAHETVSFYSMGKRLATYNLITGKDGTISFGLRDANVFLGRKLVRSGTSALMFDRIGGLRAWANPSPGSSGTAQYFPFGERVGGAPGADRQSFGPYERTNGLDYAEQRYYSAKLGRFISPDPYRGSAHVSDPLSWNRYAYVGNDPVNRTDRHGLDPNNAVSQSTQFSDGSSQQTYVTHDQDDPNHGTMVTVTIISPDQVTNSGDILISGFTPTLLNEAAALASLAASVGKSLDIISSNTVEAEIDYSLSAEIAGGAAVEIATEASMAALATALGIGLGAAVAIFILAAGAYYLYEHSK</sequence>
<protein>
    <submittedName>
        <fullName evidence="5">RHS repeat-associated core domain-containing protein</fullName>
    </submittedName>
</protein>
<dbReference type="InterPro" id="IPR050708">
    <property type="entry name" value="T6SS_VgrG/RHS"/>
</dbReference>
<dbReference type="Proteomes" id="UP000321820">
    <property type="component" value="Chromosome"/>
</dbReference>
<evidence type="ECO:0000259" key="4">
    <source>
        <dbReference type="Pfam" id="PF25023"/>
    </source>
</evidence>
<evidence type="ECO:0000256" key="3">
    <source>
        <dbReference type="SAM" id="Phobius"/>
    </source>
</evidence>
<evidence type="ECO:0000313" key="5">
    <source>
        <dbReference type="EMBL" id="QEE27298.1"/>
    </source>
</evidence>
<dbReference type="PANTHER" id="PTHR32305">
    <property type="match status" value="1"/>
</dbReference>
<keyword evidence="6" id="KW-1185">Reference proteome</keyword>
<dbReference type="Gene3D" id="2.180.10.10">
    <property type="entry name" value="RHS repeat-associated core"/>
    <property type="match status" value="3"/>
</dbReference>
<keyword evidence="3" id="KW-0812">Transmembrane</keyword>
<feature type="compositionally biased region" description="Polar residues" evidence="2">
    <location>
        <begin position="1330"/>
        <end position="1345"/>
    </location>
</feature>
<dbReference type="KEGG" id="talb:FTW19_04285"/>
<dbReference type="OrthoDB" id="104102at2"/>
<accession>A0A5B9E5M3</accession>
<feature type="domain" description="Teneurin-like YD-shell" evidence="4">
    <location>
        <begin position="1050"/>
        <end position="1314"/>
    </location>
</feature>
<gene>
    <name evidence="5" type="ORF">FTW19_04285</name>
</gene>
<feature type="transmembrane region" description="Helical" evidence="3">
    <location>
        <begin position="1434"/>
        <end position="1462"/>
    </location>
</feature>
<dbReference type="NCBIfam" id="TIGR03696">
    <property type="entry name" value="Rhs_assc_core"/>
    <property type="match status" value="1"/>
</dbReference>
<proteinExistence type="predicted"/>
<keyword evidence="3" id="KW-1133">Transmembrane helix</keyword>
<reference evidence="5 6" key="1">
    <citation type="submission" date="2019-08" db="EMBL/GenBank/DDBJ databases">
        <title>Complete genome sequence of Terriglobus albidus strain ORNL.</title>
        <authorList>
            <person name="Podar M."/>
        </authorList>
    </citation>
    <scope>NUCLEOTIDE SEQUENCE [LARGE SCALE GENOMIC DNA]</scope>
    <source>
        <strain evidence="5 6">ORNL</strain>
    </source>
</reference>
<evidence type="ECO:0000256" key="1">
    <source>
        <dbReference type="ARBA" id="ARBA00022737"/>
    </source>
</evidence>
<dbReference type="RefSeq" id="WP_147646491.1">
    <property type="nucleotide sequence ID" value="NZ_CP042806.1"/>
</dbReference>
<evidence type="ECO:0000256" key="2">
    <source>
        <dbReference type="SAM" id="MobiDB-lite"/>
    </source>
</evidence>
<feature type="domain" description="Teneurin-like YD-shell" evidence="4">
    <location>
        <begin position="732"/>
        <end position="852"/>
    </location>
</feature>
<evidence type="ECO:0000313" key="6">
    <source>
        <dbReference type="Proteomes" id="UP000321820"/>
    </source>
</evidence>
<name>A0A5B9E5M3_9BACT</name>
<feature type="region of interest" description="Disordered" evidence="2">
    <location>
        <begin position="28"/>
        <end position="50"/>
    </location>
</feature>
<keyword evidence="3" id="KW-0472">Membrane</keyword>
<dbReference type="InterPro" id="IPR022385">
    <property type="entry name" value="Rhs_assc_core"/>
</dbReference>
<dbReference type="InterPro" id="IPR006530">
    <property type="entry name" value="YD"/>
</dbReference>
<organism evidence="5 6">
    <name type="scientific">Terriglobus albidus</name>
    <dbReference type="NCBI Taxonomy" id="1592106"/>
    <lineage>
        <taxon>Bacteria</taxon>
        <taxon>Pseudomonadati</taxon>
        <taxon>Acidobacteriota</taxon>
        <taxon>Terriglobia</taxon>
        <taxon>Terriglobales</taxon>
        <taxon>Acidobacteriaceae</taxon>
        <taxon>Terriglobus</taxon>
    </lineage>
</organism>